<dbReference type="EMBL" id="JBCGBO010000007">
    <property type="protein sequence ID" value="KAK9188046.1"/>
    <property type="molecule type" value="Genomic_DNA"/>
</dbReference>
<dbReference type="PROSITE" id="PS50158">
    <property type="entry name" value="ZF_CCHC"/>
    <property type="match status" value="1"/>
</dbReference>
<dbReference type="SUPFAM" id="SSF57756">
    <property type="entry name" value="Retrovirus zinc finger-like domains"/>
    <property type="match status" value="1"/>
</dbReference>
<comment type="caution">
    <text evidence="4">The sequence shown here is derived from an EMBL/GenBank/DDBJ whole genome shotgun (WGS) entry which is preliminary data.</text>
</comment>
<keyword evidence="1" id="KW-0479">Metal-binding</keyword>
<dbReference type="InterPro" id="IPR036875">
    <property type="entry name" value="Znf_CCHC_sf"/>
</dbReference>
<evidence type="ECO:0000256" key="1">
    <source>
        <dbReference type="PROSITE-ProRule" id="PRU00047"/>
    </source>
</evidence>
<sequence>MICFSCGKYGHFTEDCGEKNLKETGTAKTVANNAPVVANEKNIRVAETGGNKFGPWMVVSRKDKPRNYAGKNFSHGTGEEQPNVHPSNSRFVVLALQDTGDNEHEHVATDSQDKETSHADPKQSRKNYVLQPHALEFKRRHSTRIPSKFTNKGKSPIAAKDTINSKLAMHPKTNTQNHVANPNVATTSAMPLDTQPSPMMIPHHAPTTLDPLRHTTIIFHNPNNKPIDTHELDGAAIQMSRGTKGRSLPYLGDPPDLHGGDMDLEMEADPNYVEDEDDEDTTEGEDSFVEDTPMSKEDKIHGSS</sequence>
<dbReference type="AlphaFoldDB" id="A0AAP0QJG5"/>
<protein>
    <recommendedName>
        <fullName evidence="3">CCHC-type domain-containing protein</fullName>
    </recommendedName>
</protein>
<keyword evidence="1" id="KW-0863">Zinc-finger</keyword>
<feature type="domain" description="CCHC-type" evidence="3">
    <location>
        <begin position="3"/>
        <end position="16"/>
    </location>
</feature>
<dbReference type="GO" id="GO:0003676">
    <property type="term" value="F:nucleic acid binding"/>
    <property type="evidence" value="ECO:0007669"/>
    <property type="project" value="InterPro"/>
</dbReference>
<evidence type="ECO:0000313" key="4">
    <source>
        <dbReference type="EMBL" id="KAK9188046.1"/>
    </source>
</evidence>
<dbReference type="InterPro" id="IPR001878">
    <property type="entry name" value="Znf_CCHC"/>
</dbReference>
<feature type="compositionally biased region" description="Basic and acidic residues" evidence="2">
    <location>
        <begin position="102"/>
        <end position="123"/>
    </location>
</feature>
<evidence type="ECO:0000313" key="5">
    <source>
        <dbReference type="Proteomes" id="UP001428341"/>
    </source>
</evidence>
<gene>
    <name evidence="4" type="ORF">WN944_019445</name>
</gene>
<feature type="region of interest" description="Disordered" evidence="2">
    <location>
        <begin position="243"/>
        <end position="304"/>
    </location>
</feature>
<name>A0AAP0QJG5_9ROSI</name>
<evidence type="ECO:0000256" key="2">
    <source>
        <dbReference type="SAM" id="MobiDB-lite"/>
    </source>
</evidence>
<proteinExistence type="predicted"/>
<feature type="compositionally biased region" description="Acidic residues" evidence="2">
    <location>
        <begin position="262"/>
        <end position="289"/>
    </location>
</feature>
<dbReference type="Proteomes" id="UP001428341">
    <property type="component" value="Unassembled WGS sequence"/>
</dbReference>
<dbReference type="GO" id="GO:0008270">
    <property type="term" value="F:zinc ion binding"/>
    <property type="evidence" value="ECO:0007669"/>
    <property type="project" value="UniProtKB-KW"/>
</dbReference>
<organism evidence="4 5">
    <name type="scientific">Citrus x changshan-huyou</name>
    <dbReference type="NCBI Taxonomy" id="2935761"/>
    <lineage>
        <taxon>Eukaryota</taxon>
        <taxon>Viridiplantae</taxon>
        <taxon>Streptophyta</taxon>
        <taxon>Embryophyta</taxon>
        <taxon>Tracheophyta</taxon>
        <taxon>Spermatophyta</taxon>
        <taxon>Magnoliopsida</taxon>
        <taxon>eudicotyledons</taxon>
        <taxon>Gunneridae</taxon>
        <taxon>Pentapetalae</taxon>
        <taxon>rosids</taxon>
        <taxon>malvids</taxon>
        <taxon>Sapindales</taxon>
        <taxon>Rutaceae</taxon>
        <taxon>Aurantioideae</taxon>
        <taxon>Citrus</taxon>
    </lineage>
</organism>
<feature type="compositionally biased region" description="Basic and acidic residues" evidence="2">
    <location>
        <begin position="293"/>
        <end position="304"/>
    </location>
</feature>
<keyword evidence="5" id="KW-1185">Reference proteome</keyword>
<evidence type="ECO:0000259" key="3">
    <source>
        <dbReference type="PROSITE" id="PS50158"/>
    </source>
</evidence>
<feature type="region of interest" description="Disordered" evidence="2">
    <location>
        <begin position="102"/>
        <end position="127"/>
    </location>
</feature>
<accession>A0AAP0QJG5</accession>
<reference evidence="4 5" key="1">
    <citation type="submission" date="2024-05" db="EMBL/GenBank/DDBJ databases">
        <title>Haplotype-resolved chromosome-level genome assembly of Huyou (Citrus changshanensis).</title>
        <authorList>
            <person name="Miao C."/>
            <person name="Chen W."/>
            <person name="Wu Y."/>
            <person name="Wang L."/>
            <person name="Zhao S."/>
            <person name="Grierson D."/>
            <person name="Xu C."/>
            <person name="Chen K."/>
        </authorList>
    </citation>
    <scope>NUCLEOTIDE SEQUENCE [LARGE SCALE GENOMIC DNA]</scope>
    <source>
        <strain evidence="4">01-14</strain>
        <tissue evidence="4">Leaf</tissue>
    </source>
</reference>
<keyword evidence="1" id="KW-0862">Zinc</keyword>